<reference evidence="1 2" key="1">
    <citation type="journal article" date="2012" name="Science">
        <title>The Paleozoic origin of enzymatic lignin decomposition reconstructed from 31 fungal genomes.</title>
        <authorList>
            <person name="Floudas D."/>
            <person name="Binder M."/>
            <person name="Riley R."/>
            <person name="Barry K."/>
            <person name="Blanchette R.A."/>
            <person name="Henrissat B."/>
            <person name="Martinez A.T."/>
            <person name="Otillar R."/>
            <person name="Spatafora J.W."/>
            <person name="Yadav J.S."/>
            <person name="Aerts A."/>
            <person name="Benoit I."/>
            <person name="Boyd A."/>
            <person name="Carlson A."/>
            <person name="Copeland A."/>
            <person name="Coutinho P.M."/>
            <person name="de Vries R.P."/>
            <person name="Ferreira P."/>
            <person name="Findley K."/>
            <person name="Foster B."/>
            <person name="Gaskell J."/>
            <person name="Glotzer D."/>
            <person name="Gorecki P."/>
            <person name="Heitman J."/>
            <person name="Hesse C."/>
            <person name="Hori C."/>
            <person name="Igarashi K."/>
            <person name="Jurgens J.A."/>
            <person name="Kallen N."/>
            <person name="Kersten P."/>
            <person name="Kohler A."/>
            <person name="Kuees U."/>
            <person name="Kumar T.K.A."/>
            <person name="Kuo A."/>
            <person name="LaButti K."/>
            <person name="Larrondo L.F."/>
            <person name="Lindquist E."/>
            <person name="Ling A."/>
            <person name="Lombard V."/>
            <person name="Lucas S."/>
            <person name="Lundell T."/>
            <person name="Martin R."/>
            <person name="McLaughlin D.J."/>
            <person name="Morgenstern I."/>
            <person name="Morin E."/>
            <person name="Murat C."/>
            <person name="Nagy L.G."/>
            <person name="Nolan M."/>
            <person name="Ohm R.A."/>
            <person name="Patyshakuliyeva A."/>
            <person name="Rokas A."/>
            <person name="Ruiz-Duenas F.J."/>
            <person name="Sabat G."/>
            <person name="Salamov A."/>
            <person name="Samejima M."/>
            <person name="Schmutz J."/>
            <person name="Slot J.C."/>
            <person name="St John F."/>
            <person name="Stenlid J."/>
            <person name="Sun H."/>
            <person name="Sun S."/>
            <person name="Syed K."/>
            <person name="Tsang A."/>
            <person name="Wiebenga A."/>
            <person name="Young D."/>
            <person name="Pisabarro A."/>
            <person name="Eastwood D.C."/>
            <person name="Martin F."/>
            <person name="Cullen D."/>
            <person name="Grigoriev I.V."/>
            <person name="Hibbett D.S."/>
        </authorList>
    </citation>
    <scope>NUCLEOTIDE SEQUENCE [LARGE SCALE GENOMIC DNA]</scope>
    <source>
        <strain evidence="1 2">ATCC 11539</strain>
    </source>
</reference>
<protein>
    <submittedName>
        <fullName evidence="1">Uncharacterized protein</fullName>
    </submittedName>
</protein>
<dbReference type="GeneID" id="19299308"/>
<evidence type="ECO:0000313" key="2">
    <source>
        <dbReference type="Proteomes" id="UP000030669"/>
    </source>
</evidence>
<organism evidence="1 2">
    <name type="scientific">Gloeophyllum trabeum (strain ATCC 11539 / FP-39264 / Madison 617)</name>
    <name type="common">Brown rot fungus</name>
    <dbReference type="NCBI Taxonomy" id="670483"/>
    <lineage>
        <taxon>Eukaryota</taxon>
        <taxon>Fungi</taxon>
        <taxon>Dikarya</taxon>
        <taxon>Basidiomycota</taxon>
        <taxon>Agaricomycotina</taxon>
        <taxon>Agaricomycetes</taxon>
        <taxon>Gloeophyllales</taxon>
        <taxon>Gloeophyllaceae</taxon>
        <taxon>Gloeophyllum</taxon>
    </lineage>
</organism>
<dbReference type="RefSeq" id="XP_007865665.1">
    <property type="nucleotide sequence ID" value="XM_007867474.1"/>
</dbReference>
<keyword evidence="2" id="KW-1185">Reference proteome</keyword>
<dbReference type="KEGG" id="gtr:GLOTRDRAFT_110953"/>
<dbReference type="Proteomes" id="UP000030669">
    <property type="component" value="Unassembled WGS sequence"/>
</dbReference>
<sequence length="55" mass="6196">MSLNSFTQSRHLSAADYGRIWASSIDGVQYRYKQLAAYSLSSRICLRLANVIVLT</sequence>
<dbReference type="EMBL" id="KB469301">
    <property type="protein sequence ID" value="EPQ55588.1"/>
    <property type="molecule type" value="Genomic_DNA"/>
</dbReference>
<accession>S7Q816</accession>
<gene>
    <name evidence="1" type="ORF">GLOTRDRAFT_110953</name>
</gene>
<dbReference type="AlphaFoldDB" id="S7Q816"/>
<dbReference type="HOGENOM" id="CLU_3032538_0_0_1"/>
<evidence type="ECO:0000313" key="1">
    <source>
        <dbReference type="EMBL" id="EPQ55588.1"/>
    </source>
</evidence>
<proteinExistence type="predicted"/>
<name>S7Q816_GLOTA</name>